<dbReference type="CDD" id="cd06727">
    <property type="entry name" value="PDZ1_ZO1-like"/>
    <property type="match status" value="1"/>
</dbReference>
<dbReference type="GO" id="GO:0042981">
    <property type="term" value="P:regulation of apoptotic process"/>
    <property type="evidence" value="ECO:0007669"/>
    <property type="project" value="InterPro"/>
</dbReference>
<dbReference type="GO" id="GO:0150105">
    <property type="term" value="P:protein localization to cell-cell junction"/>
    <property type="evidence" value="ECO:0007669"/>
    <property type="project" value="TreeGrafter"/>
</dbReference>
<dbReference type="FunFam" id="2.60.220.30:FF:000004">
    <property type="entry name" value="tight junction protein ZO-1 isoform X1"/>
    <property type="match status" value="1"/>
</dbReference>
<dbReference type="GO" id="GO:0050839">
    <property type="term" value="F:cell adhesion molecule binding"/>
    <property type="evidence" value="ECO:0007669"/>
    <property type="project" value="TreeGrafter"/>
</dbReference>
<evidence type="ECO:0000313" key="6">
    <source>
        <dbReference type="EMBL" id="CAH3144592.1"/>
    </source>
</evidence>
<feature type="domain" description="PDZ" evidence="3">
    <location>
        <begin position="244"/>
        <end position="332"/>
    </location>
</feature>
<feature type="region of interest" description="Disordered" evidence="1">
    <location>
        <begin position="1212"/>
        <end position="1403"/>
    </location>
</feature>
<feature type="region of interest" description="Disordered" evidence="1">
    <location>
        <begin position="1170"/>
        <end position="1191"/>
    </location>
</feature>
<dbReference type="PANTHER" id="PTHR13865:SF28">
    <property type="entry name" value="POLYCHAETOID, ISOFORM O"/>
    <property type="match status" value="1"/>
</dbReference>
<dbReference type="SMART" id="SM00218">
    <property type="entry name" value="ZU5"/>
    <property type="match status" value="1"/>
</dbReference>
<feature type="region of interest" description="Disordered" evidence="1">
    <location>
        <begin position="1068"/>
        <end position="1093"/>
    </location>
</feature>
<dbReference type="InterPro" id="IPR008144">
    <property type="entry name" value="Guanylate_kin-like_dom"/>
</dbReference>
<feature type="compositionally biased region" description="Basic and acidic residues" evidence="1">
    <location>
        <begin position="1214"/>
        <end position="1232"/>
    </location>
</feature>
<proteinExistence type="predicted"/>
<dbReference type="Gene3D" id="3.40.50.300">
    <property type="entry name" value="P-loop containing nucleotide triphosphate hydrolases"/>
    <property type="match status" value="1"/>
</dbReference>
<dbReference type="Gene3D" id="1.10.533.10">
    <property type="entry name" value="Death Domain, Fas"/>
    <property type="match status" value="1"/>
</dbReference>
<evidence type="ECO:0008006" key="8">
    <source>
        <dbReference type="Google" id="ProtNLM"/>
    </source>
</evidence>
<keyword evidence="7" id="KW-1185">Reference proteome</keyword>
<feature type="domain" description="CARD" evidence="4">
    <location>
        <begin position="31"/>
        <end position="120"/>
    </location>
</feature>
<evidence type="ECO:0000256" key="1">
    <source>
        <dbReference type="SAM" id="MobiDB-lite"/>
    </source>
</evidence>
<dbReference type="GO" id="GO:0098609">
    <property type="term" value="P:cell-cell adhesion"/>
    <property type="evidence" value="ECO:0007669"/>
    <property type="project" value="TreeGrafter"/>
</dbReference>
<dbReference type="InterPro" id="IPR001478">
    <property type="entry name" value="PDZ"/>
</dbReference>
<feature type="domain" description="ZU5" evidence="5">
    <location>
        <begin position="1440"/>
        <end position="1587"/>
    </location>
</feature>
<feature type="compositionally biased region" description="Basic and acidic residues" evidence="1">
    <location>
        <begin position="566"/>
        <end position="579"/>
    </location>
</feature>
<dbReference type="InterPro" id="IPR008145">
    <property type="entry name" value="GK/Ca_channel_bsu"/>
</dbReference>
<evidence type="ECO:0000259" key="3">
    <source>
        <dbReference type="PROSITE" id="PS50106"/>
    </source>
</evidence>
<dbReference type="InterPro" id="IPR027417">
    <property type="entry name" value="P-loop_NTPase"/>
</dbReference>
<dbReference type="Gene3D" id="2.60.220.30">
    <property type="match status" value="1"/>
</dbReference>
<dbReference type="InterPro" id="IPR000906">
    <property type="entry name" value="ZU5_dom"/>
</dbReference>
<evidence type="ECO:0000259" key="5">
    <source>
        <dbReference type="PROSITE" id="PS51145"/>
    </source>
</evidence>
<feature type="compositionally biased region" description="Basic and acidic residues" evidence="1">
    <location>
        <begin position="1068"/>
        <end position="1085"/>
    </location>
</feature>
<comment type="caution">
    <text evidence="6">The sequence shown here is derived from an EMBL/GenBank/DDBJ whole genome shotgun (WGS) entry which is preliminary data.</text>
</comment>
<feature type="domain" description="PDZ" evidence="3">
    <location>
        <begin position="593"/>
        <end position="666"/>
    </location>
</feature>
<dbReference type="Pfam" id="PF00625">
    <property type="entry name" value="Guanylate_kin"/>
    <property type="match status" value="1"/>
</dbReference>
<dbReference type="InterPro" id="IPR036028">
    <property type="entry name" value="SH3-like_dom_sf"/>
</dbReference>
<evidence type="ECO:0000313" key="7">
    <source>
        <dbReference type="Proteomes" id="UP001159428"/>
    </source>
</evidence>
<dbReference type="Pfam" id="PF00619">
    <property type="entry name" value="CARD"/>
    <property type="match status" value="1"/>
</dbReference>
<feature type="compositionally biased region" description="Basic and acidic residues" evidence="1">
    <location>
        <begin position="1263"/>
        <end position="1274"/>
    </location>
</feature>
<name>A0AAU9XFJ3_9CNID</name>
<dbReference type="SMART" id="SM00228">
    <property type="entry name" value="PDZ"/>
    <property type="match status" value="3"/>
</dbReference>
<protein>
    <recommendedName>
        <fullName evidence="8">Tight junction protein ZO-1-like</fullName>
    </recommendedName>
</protein>
<dbReference type="GO" id="GO:0005886">
    <property type="term" value="C:plasma membrane"/>
    <property type="evidence" value="ECO:0007669"/>
    <property type="project" value="TreeGrafter"/>
</dbReference>
<reference evidence="6 7" key="1">
    <citation type="submission" date="2022-05" db="EMBL/GenBank/DDBJ databases">
        <authorList>
            <consortium name="Genoscope - CEA"/>
            <person name="William W."/>
        </authorList>
    </citation>
    <scope>NUCLEOTIDE SEQUENCE [LARGE SCALE GENOMIC DNA]</scope>
</reference>
<dbReference type="CDD" id="cd01671">
    <property type="entry name" value="CARD"/>
    <property type="match status" value="1"/>
</dbReference>
<dbReference type="SUPFAM" id="SSF50156">
    <property type="entry name" value="PDZ domain-like"/>
    <property type="match status" value="3"/>
</dbReference>
<feature type="compositionally biased region" description="Polar residues" evidence="1">
    <location>
        <begin position="1277"/>
        <end position="1302"/>
    </location>
</feature>
<dbReference type="EMBL" id="CALNXJ010000039">
    <property type="protein sequence ID" value="CAH3144592.1"/>
    <property type="molecule type" value="Genomic_DNA"/>
</dbReference>
<dbReference type="GO" id="GO:0045216">
    <property type="term" value="P:cell-cell junction organization"/>
    <property type="evidence" value="ECO:0007669"/>
    <property type="project" value="TreeGrafter"/>
</dbReference>
<dbReference type="SMART" id="SM00072">
    <property type="entry name" value="GuKc"/>
    <property type="match status" value="1"/>
</dbReference>
<feature type="domain" description="PDZ" evidence="3">
    <location>
        <begin position="349"/>
        <end position="427"/>
    </location>
</feature>
<dbReference type="CDD" id="cd06729">
    <property type="entry name" value="PDZ3_ZO1-like_domain"/>
    <property type="match status" value="1"/>
</dbReference>
<dbReference type="InterPro" id="IPR036034">
    <property type="entry name" value="PDZ_sf"/>
</dbReference>
<accession>A0AAU9XFJ3</accession>
<dbReference type="PROSITE" id="PS50106">
    <property type="entry name" value="PDZ"/>
    <property type="match status" value="3"/>
</dbReference>
<dbReference type="PANTHER" id="PTHR13865">
    <property type="entry name" value="TIGHT JUNCTION PROTEIN"/>
    <property type="match status" value="1"/>
</dbReference>
<organism evidence="6 7">
    <name type="scientific">Pocillopora meandrina</name>
    <dbReference type="NCBI Taxonomy" id="46732"/>
    <lineage>
        <taxon>Eukaryota</taxon>
        <taxon>Metazoa</taxon>
        <taxon>Cnidaria</taxon>
        <taxon>Anthozoa</taxon>
        <taxon>Hexacorallia</taxon>
        <taxon>Scleractinia</taxon>
        <taxon>Astrocoeniina</taxon>
        <taxon>Pocilloporidae</taxon>
        <taxon>Pocillopora</taxon>
    </lineage>
</organism>
<dbReference type="Proteomes" id="UP001159428">
    <property type="component" value="Unassembled WGS sequence"/>
</dbReference>
<dbReference type="Gene3D" id="2.30.30.40">
    <property type="entry name" value="SH3 Domains"/>
    <property type="match status" value="1"/>
</dbReference>
<dbReference type="InterPro" id="IPR011029">
    <property type="entry name" value="DEATH-like_dom_sf"/>
</dbReference>
<dbReference type="Pfam" id="PF00791">
    <property type="entry name" value="ZU5"/>
    <property type="match status" value="1"/>
</dbReference>
<dbReference type="InterPro" id="IPR001315">
    <property type="entry name" value="CARD"/>
</dbReference>
<feature type="domain" description="Guanylate kinase-like" evidence="2">
    <location>
        <begin position="776"/>
        <end position="966"/>
    </location>
</feature>
<sequence>MSVSMSIADIVGGTRKRRRTKRTTNAKMAAALKPYQSALLENRDLILRDVRTNEVCPLLYVSGVLTQKEIDGINIGRTPQERTESLLDLLHYKGPTGFQELCVALEDSHPHLAAKLRAKNPQIEVLEGKPRDAYPRYSNPERVRDFEQRENNNNEFYHGKREYYTPERNFSQEELPRKEMRGEEQLQRGRDYSYDRGREVSQYITEKYNEGRNYVENDAGSERNYRKSVGDASPSEQYVWERQTIVLEKANSNQGFGIAVSGGKDNPHFRSGDTSIVVSDIVPGSPADGLLKVNDIITQVNDINVENVLHSTAVQALKDSGNSARLAIKRQKLAPVMTTPREGSKVPQTVTLVREQQNKGYGFSLGGSMFIKEIDKNGMVARQGELKSGDIILKINDRKSEEMSLREAIDMVRRSNKLDLLVLKDDQLPPSYSTHSLPAAFRHKTRDRDHDLPNGYNEEPELPPRHYSEDDLPERPPPPLDKDNLLFSGSSWKRPDTGERVSGIGYDKEEVFRAVESSQQESEPHFPKPAEVSYTPDGLSSWGRNESVNASRSSVNYVESTSSSPRSDRKDGAQDSVDRRRYRGDARLVAFRKSGSLGIQVSGGNKTGIFVAAVKEGSPAYNEGLRKGDQVLMANDIDFKDITREEAVLILLSLGDEVNLLCKYRRQTFDKISKESGDSFYIKVHFDYEQMKEQEFSFQREDVFHIWDTMHDGVIGAWRAQVVTKTGLETEIGILPNKSRAEQLAQVQQKVEQMTPRKGDNYGSLKRSNSRGGTLKKYKFVSSDHLDEESFTTTALENKLPAYERVALRKPGFVRPVVLLGPIADITRDKLLQDMPDVFAIPTAFRGLQPAGRSPMRSSRRSLSYVTIKAVIDSGKHCLLDITPEEVERLNFAQLYPIVIFLRPPNKQMVKEMRSQHGVGDQSAKMIKKLHDNSLKLEQFYSNMFTAVIPAGSMDNWYSRVKEEITKQQEDPVWMSEDKFEEQEEIEFRMPSRFSQSYDYDSTLDSPTVRSSVSTQPVDEDIMHAEPSMEVNSEPPRVRPAYSDPHLRYEDPDYQEDFHPRQRYVEDDFRNGTHGFNEDTLERQRPGYKRPSGNVVKLLPSRENPVELRQSLKKTRMPDGFDRSEADAEELRMKRESLRKVEGDSDLLKEYDARVGVPVSKLWAIDNESSQRREQIDRIREPPIEVQEKKKEVEADLEQRLEDLESALIPQRRRSVEERKPRPFSESYDRKPRNLVVDYSNPDKKETAHSSYYPTRSYPTVTRFDRDKPAESEIRANVSNYRVESAPQTEFPMNSENRTGSLSREPRYRAEVTIPTRTAPKFDAGRPERPRSAYSAYAPKPFNAGNNDRPSSGDRPFSRDPPTSRPSDGPRIGDPMTYNFRLSGSPRFSRPEREPDPRPTTYRTEYRHKVTSDLDNMDHEGQNVVTSDFESLDEDTQVVATARGKFTSQGGVLSSPESGVSIVIPEGAIPPGVEQEIYFKVCKDNNFMPPLDSDRGETLLSPLVMCGPHGTQFLKPVELRLPHCASMTPDGWSFALKSSDTPTGQPSEWKNVSLQGRDSRGDQCQVDSNSVSVLVDHFSAFSLVGRSRPHTRGKATKRMLAAVFAPPPRVNDDWALNVVLLDDTEAAFKDVCNSEAELGRFPFSPFKPVLVHGDASDVRVQLRDLNNNWVARSSCKKYIEFHDSWEAYRHAPCVEFLIRDRNFSPSSNVCVVDVFQEGHEGETAAVSVSTRPPPPQLNATVLCSSTQVLSHITVL</sequence>
<evidence type="ECO:0000259" key="2">
    <source>
        <dbReference type="PROSITE" id="PS50052"/>
    </source>
</evidence>
<feature type="compositionally biased region" description="Low complexity" evidence="1">
    <location>
        <begin position="551"/>
        <end position="564"/>
    </location>
</feature>
<dbReference type="PROSITE" id="PS50209">
    <property type="entry name" value="CARD"/>
    <property type="match status" value="1"/>
</dbReference>
<dbReference type="SUPFAM" id="SSF47986">
    <property type="entry name" value="DEATH domain"/>
    <property type="match status" value="1"/>
</dbReference>
<dbReference type="PROSITE" id="PS51145">
    <property type="entry name" value="ZU5"/>
    <property type="match status" value="1"/>
</dbReference>
<evidence type="ECO:0000259" key="4">
    <source>
        <dbReference type="PROSITE" id="PS50209"/>
    </source>
</evidence>
<dbReference type="SUPFAM" id="SSF52540">
    <property type="entry name" value="P-loop containing nucleoside triphosphate hydrolases"/>
    <property type="match status" value="1"/>
</dbReference>
<dbReference type="PROSITE" id="PS50052">
    <property type="entry name" value="GUANYLATE_KINASE_2"/>
    <property type="match status" value="1"/>
</dbReference>
<dbReference type="Pfam" id="PF00595">
    <property type="entry name" value="PDZ"/>
    <property type="match status" value="3"/>
</dbReference>
<dbReference type="GO" id="GO:0005923">
    <property type="term" value="C:bicellular tight junction"/>
    <property type="evidence" value="ECO:0007669"/>
    <property type="project" value="TreeGrafter"/>
</dbReference>
<feature type="region of interest" description="Disordered" evidence="1">
    <location>
        <begin position="432"/>
        <end position="579"/>
    </location>
</feature>
<gene>
    <name evidence="6" type="ORF">PMEA_00021138</name>
</gene>
<feature type="compositionally biased region" description="Polar residues" evidence="1">
    <location>
        <begin position="1249"/>
        <end position="1260"/>
    </location>
</feature>
<dbReference type="Gene3D" id="2.30.42.10">
    <property type="match status" value="3"/>
</dbReference>
<dbReference type="SUPFAM" id="SSF50044">
    <property type="entry name" value="SH3-domain"/>
    <property type="match status" value="1"/>
</dbReference>